<keyword evidence="3" id="KW-0274">FAD</keyword>
<accession>A0A0B8N0M4</accession>
<dbReference type="AlphaFoldDB" id="A0A0B8N0M4"/>
<dbReference type="GO" id="GO:0071949">
    <property type="term" value="F:FAD binding"/>
    <property type="evidence" value="ECO:0007669"/>
    <property type="project" value="InterPro"/>
</dbReference>
<gene>
    <name evidence="7" type="ORF">TCE0_011f00752</name>
</gene>
<evidence type="ECO:0000313" key="8">
    <source>
        <dbReference type="Proteomes" id="UP000053095"/>
    </source>
</evidence>
<dbReference type="PRINTS" id="PR00420">
    <property type="entry name" value="RNGMNOXGNASE"/>
</dbReference>
<sequence length="416" mass="45603">MSSNSAFLKDNDAPVLIAGAGLGGLCLAQALKKHAIPFKIFERDFKRDFRAQGYRLRISEGGIIGLQYALTPEVWSLFDKTSAEFLGAAHGGRFNVLTAEPLPAGGGPPAGAHGQMQPYTVDRTTMREVLLTNLENNIHYGKCVSRFETHDDRVTAYFSDGTSESGSLLVGADGLNSSIRKQLLPGYPFLDSGSRIIYGKSPITSALEAEIPANLLGGMVLLSEDTTHGVPKTMLLEAIRFPQGRSIEHIELPPDYFYWVLLLRKEHFSLPDTKLLSLSNEESADLTLSLTEKWHPSIKAVVKYQDRTQTSTLRIASVDPKIPDWQPSERVTLLGDAIHAMPPTGGLGVNTALRDASDLARRITKARDNQEDLAGIVGEYERNLREYARKPLAMSWGAGGRTFGLRPADQCERLSP</sequence>
<organism evidence="7 8">
    <name type="scientific">Talaromyces pinophilus</name>
    <name type="common">Penicillium pinophilum</name>
    <dbReference type="NCBI Taxonomy" id="128442"/>
    <lineage>
        <taxon>Eukaryota</taxon>
        <taxon>Fungi</taxon>
        <taxon>Dikarya</taxon>
        <taxon>Ascomycota</taxon>
        <taxon>Pezizomycotina</taxon>
        <taxon>Eurotiomycetes</taxon>
        <taxon>Eurotiomycetidae</taxon>
        <taxon>Eurotiales</taxon>
        <taxon>Trichocomaceae</taxon>
        <taxon>Talaromyces</taxon>
        <taxon>Talaromyces sect. Talaromyces</taxon>
    </lineage>
</organism>
<keyword evidence="8" id="KW-1185">Reference proteome</keyword>
<evidence type="ECO:0000256" key="4">
    <source>
        <dbReference type="ARBA" id="ARBA00023002"/>
    </source>
</evidence>
<evidence type="ECO:0000256" key="2">
    <source>
        <dbReference type="ARBA" id="ARBA00022630"/>
    </source>
</evidence>
<comment type="cofactor">
    <cofactor evidence="1">
        <name>FAD</name>
        <dbReference type="ChEBI" id="CHEBI:57692"/>
    </cofactor>
</comment>
<dbReference type="PANTHER" id="PTHR47178">
    <property type="entry name" value="MONOOXYGENASE, FAD-BINDING"/>
    <property type="match status" value="1"/>
</dbReference>
<dbReference type="EMBL" id="DF933807">
    <property type="protein sequence ID" value="GAM33674.1"/>
    <property type="molecule type" value="Genomic_DNA"/>
</dbReference>
<dbReference type="GO" id="GO:0004497">
    <property type="term" value="F:monooxygenase activity"/>
    <property type="evidence" value="ECO:0007669"/>
    <property type="project" value="UniProtKB-KW"/>
</dbReference>
<dbReference type="Pfam" id="PF01494">
    <property type="entry name" value="FAD_binding_3"/>
    <property type="match status" value="1"/>
</dbReference>
<evidence type="ECO:0000259" key="6">
    <source>
        <dbReference type="Pfam" id="PF01494"/>
    </source>
</evidence>
<feature type="domain" description="FAD-binding" evidence="6">
    <location>
        <begin position="328"/>
        <end position="366"/>
    </location>
</feature>
<dbReference type="InterPro" id="IPR036188">
    <property type="entry name" value="FAD/NAD-bd_sf"/>
</dbReference>
<evidence type="ECO:0000256" key="3">
    <source>
        <dbReference type="ARBA" id="ARBA00022827"/>
    </source>
</evidence>
<dbReference type="Gene3D" id="3.50.50.60">
    <property type="entry name" value="FAD/NAD(P)-binding domain"/>
    <property type="match status" value="1"/>
</dbReference>
<dbReference type="SUPFAM" id="SSF51905">
    <property type="entry name" value="FAD/NAD(P)-binding domain"/>
    <property type="match status" value="1"/>
</dbReference>
<keyword evidence="2" id="KW-0285">Flavoprotein</keyword>
<dbReference type="PANTHER" id="PTHR47178:SF5">
    <property type="entry name" value="FAD-BINDING DOMAIN-CONTAINING PROTEIN"/>
    <property type="match status" value="1"/>
</dbReference>
<keyword evidence="5" id="KW-0503">Monooxygenase</keyword>
<dbReference type="Proteomes" id="UP000053095">
    <property type="component" value="Unassembled WGS sequence"/>
</dbReference>
<protein>
    <recommendedName>
        <fullName evidence="6">FAD-binding domain-containing protein</fullName>
    </recommendedName>
</protein>
<reference evidence="8" key="1">
    <citation type="journal article" date="2015" name="Genome Announc.">
        <title>Draft genome sequence of Talaromyces cellulolyticus strain Y-94, a source of lignocellulosic biomass-degrading enzymes.</title>
        <authorList>
            <person name="Fujii T."/>
            <person name="Koike H."/>
            <person name="Sawayama S."/>
            <person name="Yano S."/>
            <person name="Inoue H."/>
        </authorList>
    </citation>
    <scope>NUCLEOTIDE SEQUENCE [LARGE SCALE GENOMIC DNA]</scope>
    <source>
        <strain evidence="8">Y-94</strain>
    </source>
</reference>
<evidence type="ECO:0000256" key="1">
    <source>
        <dbReference type="ARBA" id="ARBA00001974"/>
    </source>
</evidence>
<evidence type="ECO:0000313" key="7">
    <source>
        <dbReference type="EMBL" id="GAM33674.1"/>
    </source>
</evidence>
<name>A0A0B8N0M4_TALPI</name>
<keyword evidence="4" id="KW-0560">Oxidoreductase</keyword>
<proteinExistence type="predicted"/>
<dbReference type="InterPro" id="IPR002938">
    <property type="entry name" value="FAD-bd"/>
</dbReference>
<evidence type="ECO:0000256" key="5">
    <source>
        <dbReference type="ARBA" id="ARBA00023033"/>
    </source>
</evidence>